<dbReference type="Proteomes" id="UP000719942">
    <property type="component" value="Unassembled WGS sequence"/>
</dbReference>
<name>A0ABS7DNS0_9FIRM</name>
<comment type="caution">
    <text evidence="2">The sequence shown here is derived from an EMBL/GenBank/DDBJ whole genome shotgun (WGS) entry which is preliminary data.</text>
</comment>
<keyword evidence="3" id="KW-1185">Reference proteome</keyword>
<reference evidence="2 3" key="1">
    <citation type="submission" date="2021-03" db="EMBL/GenBank/DDBJ databases">
        <title>Caproiciproducens sp. nov. isolated from feces of cow.</title>
        <authorList>
            <person name="Choi J.-Y."/>
        </authorList>
    </citation>
    <scope>NUCLEOTIDE SEQUENCE [LARGE SCALE GENOMIC DNA]</scope>
    <source>
        <strain evidence="2 3">AGMB10547</strain>
    </source>
</reference>
<evidence type="ECO:0000313" key="3">
    <source>
        <dbReference type="Proteomes" id="UP000719942"/>
    </source>
</evidence>
<dbReference type="PROSITE" id="PS51257">
    <property type="entry name" value="PROKAR_LIPOPROTEIN"/>
    <property type="match status" value="1"/>
</dbReference>
<accession>A0ABS7DNS0</accession>
<dbReference type="InterPro" id="IPR025648">
    <property type="entry name" value="DUF4358"/>
</dbReference>
<dbReference type="Pfam" id="PF14270">
    <property type="entry name" value="DUF4358"/>
    <property type="match status" value="1"/>
</dbReference>
<feature type="signal peptide" evidence="1">
    <location>
        <begin position="1"/>
        <end position="22"/>
    </location>
</feature>
<dbReference type="RefSeq" id="WP_219965142.1">
    <property type="nucleotide sequence ID" value="NZ_JAGFNZ010000002.1"/>
</dbReference>
<dbReference type="EMBL" id="JAGFNZ010000002">
    <property type="protein sequence ID" value="MBW7572759.1"/>
    <property type="molecule type" value="Genomic_DNA"/>
</dbReference>
<evidence type="ECO:0000256" key="1">
    <source>
        <dbReference type="SAM" id="SignalP"/>
    </source>
</evidence>
<protein>
    <submittedName>
        <fullName evidence="2">DUF4358 domain-containing protein</fullName>
    </submittedName>
</protein>
<gene>
    <name evidence="2" type="ORF">J5W02_08015</name>
</gene>
<organism evidence="2 3">
    <name type="scientific">Caproiciproducens faecalis</name>
    <dbReference type="NCBI Taxonomy" id="2820301"/>
    <lineage>
        <taxon>Bacteria</taxon>
        <taxon>Bacillati</taxon>
        <taxon>Bacillota</taxon>
        <taxon>Clostridia</taxon>
        <taxon>Eubacteriales</taxon>
        <taxon>Acutalibacteraceae</taxon>
        <taxon>Caproiciproducens</taxon>
    </lineage>
</organism>
<feature type="chain" id="PRO_5045051399" evidence="1">
    <location>
        <begin position="23"/>
        <end position="153"/>
    </location>
</feature>
<evidence type="ECO:0000313" key="2">
    <source>
        <dbReference type="EMBL" id="MBW7572759.1"/>
    </source>
</evidence>
<sequence>MKRAILVILAGALLFAAGCASGSSKTVNTEEAAKKLISSICFADQMSKIDSKTALQLYGLEESTVAKADVYESTGATAEEVAVFEAKDEASAAKVKEGAQKRIEDQRAGYTDYQPQEMKKLKSPVLVQSGKYVILCVSDDDAGAQKIIDELLK</sequence>
<keyword evidence="1" id="KW-0732">Signal</keyword>
<proteinExistence type="predicted"/>